<gene>
    <name evidence="4" type="ORF">PHLCEN_2v12550</name>
</gene>
<dbReference type="OrthoDB" id="5404895at2759"/>
<feature type="domain" description="Hydantoinase A/oxoprolinase" evidence="1">
    <location>
        <begin position="193"/>
        <end position="376"/>
    </location>
</feature>
<dbReference type="Pfam" id="PF01968">
    <property type="entry name" value="Hydantoinase_A"/>
    <property type="match status" value="1"/>
</dbReference>
<dbReference type="PANTHER" id="PTHR11365">
    <property type="entry name" value="5-OXOPROLINASE RELATED"/>
    <property type="match status" value="1"/>
</dbReference>
<dbReference type="InterPro" id="IPR002821">
    <property type="entry name" value="Hydantoinase_A"/>
</dbReference>
<reference evidence="4 5" key="1">
    <citation type="submission" date="2018-02" db="EMBL/GenBank/DDBJ databases">
        <title>Genome sequence of the basidiomycete white-rot fungus Phlebia centrifuga.</title>
        <authorList>
            <person name="Granchi Z."/>
            <person name="Peng M."/>
            <person name="de Vries R.P."/>
            <person name="Hilden K."/>
            <person name="Makela M.R."/>
            <person name="Grigoriev I."/>
            <person name="Riley R."/>
        </authorList>
    </citation>
    <scope>NUCLEOTIDE SEQUENCE [LARGE SCALE GENOMIC DNA]</scope>
    <source>
        <strain evidence="4 5">FBCC195</strain>
    </source>
</reference>
<dbReference type="GO" id="GO:0016787">
    <property type="term" value="F:hydrolase activity"/>
    <property type="evidence" value="ECO:0007669"/>
    <property type="project" value="InterPro"/>
</dbReference>
<dbReference type="PANTHER" id="PTHR11365:SF10">
    <property type="entry name" value="HYDANTOINASE_OXOPROLINASE"/>
    <property type="match status" value="1"/>
</dbReference>
<dbReference type="AlphaFoldDB" id="A0A2R6NH47"/>
<dbReference type="InterPro" id="IPR027479">
    <property type="entry name" value="S-Me-THD_N_sf"/>
</dbReference>
<dbReference type="InterPro" id="IPR008040">
    <property type="entry name" value="Hydant_A_N"/>
</dbReference>
<evidence type="ECO:0000259" key="3">
    <source>
        <dbReference type="Pfam" id="PF20906"/>
    </source>
</evidence>
<sequence length="904" mass="96376">TNTDGVLIDVSRTLEETRGVLAYFKSPTTPNVSDGIEAAVRQVLEIASVPPSNVACVSIGTTAFVNAVLEADARRLAKVAVIRLCGPYTRQCPPFIDFPVRLRALTEGHVGYVDGGFEIDGREIAALNESQIIEQCTIIKEKGLRNVVVAGIFSPLDNEGKQEVAAKHIIERELGAVNVVCSRDVGQVGLLERENASILNAAILTFAQRTIKGFQRAMRALDLTCPLFLTQNDGTLTSAAAAARLPIRTFASGPTNSMRGAAFLAGLDDKNTARQGKSNIVVDVGGTTTDVGVLLPSGFPRQAAAFIEVGGVRTNFSMADVQSIGLGGGSIVRVSESPKGRQVSVGPDSVGHHLTRDAKVFGGNVLTSTDIVVASGHADVGNKASVRDIEAEVVAKANGVIKKLLEGIIDKMKTSPEDVRVLLVGGGGIISPDKLSGVAEIIRPPYFDVANAVGAAMAKVAGEIDTIELLQGRDIDQVIGAIKLQSIEKAVKAGADRASIQVVEVTNLPVQYVTNQATRIIVKAAGELAIDALVSEDVDNPAGDDAGASAEVAETQKLISAVTVEEEIESINIEEYRPSINSDRSWQLSELDLEWIAEGCGVLGTGGGGSPYPPFLVARQMLREGKKIPVFDPEDVPEDATERLQGGSEIPASARALMKYMGMDDFAGAISDEIGGGNGIQPMIVAAELGKPVLDADLMGRAYPNIMPSASNPHSVENILRTVTTEMGSRSGVSMAPLTRKTCQEYGITRSVSQAWRIGRAIALCRKKNEIKNVPSAILQLQNGECLFVGKIFNVQRVRPPKYFFSDGAEHHEIEQEVRKGFTWGSVTIVPLRSDEEEEPDITENSVTRKWGPEDKLTIPFQNENLYAILESPTGSKKILVTVPDLITVLDSQSGSSIGTQDYR</sequence>
<accession>A0A2R6NH47</accession>
<dbReference type="InterPro" id="IPR045079">
    <property type="entry name" value="Oxoprolinase-like"/>
</dbReference>
<dbReference type="Proteomes" id="UP000186601">
    <property type="component" value="Unassembled WGS sequence"/>
</dbReference>
<evidence type="ECO:0000259" key="1">
    <source>
        <dbReference type="Pfam" id="PF01968"/>
    </source>
</evidence>
<dbReference type="Gene3D" id="2.40.390.10">
    <property type="entry name" value="CV3147-like"/>
    <property type="match status" value="1"/>
</dbReference>
<evidence type="ECO:0000259" key="2">
    <source>
        <dbReference type="Pfam" id="PF05378"/>
    </source>
</evidence>
<dbReference type="Pfam" id="PF20906">
    <property type="entry name" value="S-Me-THD_C"/>
    <property type="match status" value="1"/>
</dbReference>
<dbReference type="InterPro" id="IPR024071">
    <property type="entry name" value="S-Me-THD_C_sf"/>
</dbReference>
<comment type="caution">
    <text evidence="4">The sequence shown here is derived from an EMBL/GenBank/DDBJ whole genome shotgun (WGS) entry which is preliminary data.</text>
</comment>
<dbReference type="Pfam" id="PF05378">
    <property type="entry name" value="Hydant_A_N"/>
    <property type="match status" value="1"/>
</dbReference>
<dbReference type="EMBL" id="MLYV02001266">
    <property type="protein sequence ID" value="PSR71578.1"/>
    <property type="molecule type" value="Genomic_DNA"/>
</dbReference>
<feature type="domain" description="Hydantoinase/oxoprolinase N-terminal" evidence="2">
    <location>
        <begin position="1"/>
        <end position="173"/>
    </location>
</feature>
<keyword evidence="5" id="KW-1185">Reference proteome</keyword>
<evidence type="ECO:0000313" key="4">
    <source>
        <dbReference type="EMBL" id="PSR71578.1"/>
    </source>
</evidence>
<feature type="non-terminal residue" evidence="4">
    <location>
        <position position="1"/>
    </location>
</feature>
<feature type="domain" description="S-Me-THD-like C-terminal" evidence="3">
    <location>
        <begin position="713"/>
        <end position="904"/>
    </location>
</feature>
<dbReference type="InterPro" id="IPR043129">
    <property type="entry name" value="ATPase_NBD"/>
</dbReference>
<name>A0A2R6NH47_9APHY</name>
<evidence type="ECO:0008006" key="6">
    <source>
        <dbReference type="Google" id="ProtNLM"/>
    </source>
</evidence>
<evidence type="ECO:0000313" key="5">
    <source>
        <dbReference type="Proteomes" id="UP000186601"/>
    </source>
</evidence>
<dbReference type="InterPro" id="IPR048350">
    <property type="entry name" value="S-Me-THD-like_C"/>
</dbReference>
<dbReference type="SUPFAM" id="SSF160991">
    <property type="entry name" value="CV3147-like"/>
    <property type="match status" value="1"/>
</dbReference>
<dbReference type="SUPFAM" id="SSF53067">
    <property type="entry name" value="Actin-like ATPase domain"/>
    <property type="match status" value="1"/>
</dbReference>
<proteinExistence type="predicted"/>
<dbReference type="Gene3D" id="3.40.1610.10">
    <property type="entry name" value="CV3147-like domain"/>
    <property type="match status" value="2"/>
</dbReference>
<protein>
    <recommendedName>
        <fullName evidence="6">Hydantoinase</fullName>
    </recommendedName>
</protein>
<organism evidence="4 5">
    <name type="scientific">Hermanssonia centrifuga</name>
    <dbReference type="NCBI Taxonomy" id="98765"/>
    <lineage>
        <taxon>Eukaryota</taxon>
        <taxon>Fungi</taxon>
        <taxon>Dikarya</taxon>
        <taxon>Basidiomycota</taxon>
        <taxon>Agaricomycotina</taxon>
        <taxon>Agaricomycetes</taxon>
        <taxon>Polyporales</taxon>
        <taxon>Meruliaceae</taxon>
        <taxon>Hermanssonia</taxon>
    </lineage>
</organism>